<protein>
    <recommendedName>
        <fullName evidence="4">TnpV protein</fullName>
    </recommendedName>
</protein>
<evidence type="ECO:0000313" key="3">
    <source>
        <dbReference type="Proteomes" id="UP000597877"/>
    </source>
</evidence>
<gene>
    <name evidence="2" type="ORF">H8S00_04640</name>
</gene>
<evidence type="ECO:0000313" key="2">
    <source>
        <dbReference type="EMBL" id="MBC5667272.1"/>
    </source>
</evidence>
<name>A0ABR7F232_9FIRM</name>
<evidence type="ECO:0000256" key="1">
    <source>
        <dbReference type="SAM" id="Coils"/>
    </source>
</evidence>
<accession>A0ABR7F232</accession>
<sequence>MGTYNKEDIYMITLEGVEQGLFIGVSNKHYDELYRYYGYLKVLDNTDNVQKSNEDNGKINRLQKELEQEKAYCKFWKELTLNLKSSFEGLINKIEEGDINIDKSN</sequence>
<organism evidence="2 3">
    <name type="scientific">Eubacterium segne</name>
    <dbReference type="NCBI Taxonomy" id="2763045"/>
    <lineage>
        <taxon>Bacteria</taxon>
        <taxon>Bacillati</taxon>
        <taxon>Bacillota</taxon>
        <taxon>Clostridia</taxon>
        <taxon>Eubacteriales</taxon>
        <taxon>Eubacteriaceae</taxon>
        <taxon>Eubacterium</taxon>
    </lineage>
</organism>
<dbReference type="Proteomes" id="UP000597877">
    <property type="component" value="Unassembled WGS sequence"/>
</dbReference>
<feature type="coiled-coil region" evidence="1">
    <location>
        <begin position="49"/>
        <end position="79"/>
    </location>
</feature>
<comment type="caution">
    <text evidence="2">The sequence shown here is derived from an EMBL/GenBank/DDBJ whole genome shotgun (WGS) entry which is preliminary data.</text>
</comment>
<keyword evidence="3" id="KW-1185">Reference proteome</keyword>
<dbReference type="EMBL" id="JACOOZ010000003">
    <property type="protein sequence ID" value="MBC5667272.1"/>
    <property type="molecule type" value="Genomic_DNA"/>
</dbReference>
<reference evidence="2 3" key="1">
    <citation type="submission" date="2020-08" db="EMBL/GenBank/DDBJ databases">
        <title>Genome public.</title>
        <authorList>
            <person name="Liu C."/>
            <person name="Sun Q."/>
        </authorList>
    </citation>
    <scope>NUCLEOTIDE SEQUENCE [LARGE SCALE GENOMIC DNA]</scope>
    <source>
        <strain evidence="2 3">BX4</strain>
    </source>
</reference>
<dbReference type="RefSeq" id="WP_186840059.1">
    <property type="nucleotide sequence ID" value="NZ_JACOOZ010000003.1"/>
</dbReference>
<proteinExistence type="predicted"/>
<evidence type="ECO:0008006" key="4">
    <source>
        <dbReference type="Google" id="ProtNLM"/>
    </source>
</evidence>
<keyword evidence="1" id="KW-0175">Coiled coil</keyword>